<comment type="caution">
    <text evidence="3">The sequence shown here is derived from an EMBL/GenBank/DDBJ whole genome shotgun (WGS) entry which is preliminary data.</text>
</comment>
<evidence type="ECO:0000313" key="4">
    <source>
        <dbReference type="Proteomes" id="UP001362999"/>
    </source>
</evidence>
<keyword evidence="2" id="KW-1133">Transmembrane helix</keyword>
<dbReference type="Proteomes" id="UP001362999">
    <property type="component" value="Unassembled WGS sequence"/>
</dbReference>
<sequence length="173" mass="18871">MNVAQLHLWNHRYLSCSTLPVALSSTPLLFPPLFGVAFYLLCISMIPVSLPPSPTPTSPSLLAPTYPKRVPDVLMFLTLTLVTLTPPCGVPESKVRFTRILAPHSSAMVNATYELVVRSAPRSCSSKLLVMTEAKTNTYTGPPHMRPSSLDPGPPAPSPRSRCPLFPTPRRQP</sequence>
<dbReference type="AlphaFoldDB" id="A0AAW0BKH1"/>
<accession>A0AAW0BKH1</accession>
<keyword evidence="4" id="KW-1185">Reference proteome</keyword>
<keyword evidence="2" id="KW-0472">Membrane</keyword>
<dbReference type="EMBL" id="JAWWNJ010000032">
    <property type="protein sequence ID" value="KAK7026387.1"/>
    <property type="molecule type" value="Genomic_DNA"/>
</dbReference>
<evidence type="ECO:0000256" key="1">
    <source>
        <dbReference type="SAM" id="MobiDB-lite"/>
    </source>
</evidence>
<feature type="transmembrane region" description="Helical" evidence="2">
    <location>
        <begin position="28"/>
        <end position="50"/>
    </location>
</feature>
<organism evidence="3 4">
    <name type="scientific">Favolaschia claudopus</name>
    <dbReference type="NCBI Taxonomy" id="2862362"/>
    <lineage>
        <taxon>Eukaryota</taxon>
        <taxon>Fungi</taxon>
        <taxon>Dikarya</taxon>
        <taxon>Basidiomycota</taxon>
        <taxon>Agaricomycotina</taxon>
        <taxon>Agaricomycetes</taxon>
        <taxon>Agaricomycetidae</taxon>
        <taxon>Agaricales</taxon>
        <taxon>Marasmiineae</taxon>
        <taxon>Mycenaceae</taxon>
        <taxon>Favolaschia</taxon>
    </lineage>
</organism>
<evidence type="ECO:0000256" key="2">
    <source>
        <dbReference type="SAM" id="Phobius"/>
    </source>
</evidence>
<proteinExistence type="predicted"/>
<reference evidence="3 4" key="1">
    <citation type="journal article" date="2024" name="J Genomics">
        <title>Draft genome sequencing and assembly of Favolaschia claudopus CIRM-BRFM 2984 isolated from oak limbs.</title>
        <authorList>
            <person name="Navarro D."/>
            <person name="Drula E."/>
            <person name="Chaduli D."/>
            <person name="Cazenave R."/>
            <person name="Ahrendt S."/>
            <person name="Wang J."/>
            <person name="Lipzen A."/>
            <person name="Daum C."/>
            <person name="Barry K."/>
            <person name="Grigoriev I.V."/>
            <person name="Favel A."/>
            <person name="Rosso M.N."/>
            <person name="Martin F."/>
        </authorList>
    </citation>
    <scope>NUCLEOTIDE SEQUENCE [LARGE SCALE GENOMIC DNA]</scope>
    <source>
        <strain evidence="3 4">CIRM-BRFM 2984</strain>
    </source>
</reference>
<protein>
    <submittedName>
        <fullName evidence="3">Uncharacterized protein</fullName>
    </submittedName>
</protein>
<gene>
    <name evidence="3" type="ORF">R3P38DRAFT_3193049</name>
</gene>
<feature type="region of interest" description="Disordered" evidence="1">
    <location>
        <begin position="137"/>
        <end position="173"/>
    </location>
</feature>
<keyword evidence="2" id="KW-0812">Transmembrane</keyword>
<name>A0AAW0BKH1_9AGAR</name>
<evidence type="ECO:0000313" key="3">
    <source>
        <dbReference type="EMBL" id="KAK7026387.1"/>
    </source>
</evidence>